<dbReference type="Gene3D" id="2.40.70.10">
    <property type="entry name" value="Acid Proteases"/>
    <property type="match status" value="2"/>
</dbReference>
<dbReference type="SUPFAM" id="SSF50630">
    <property type="entry name" value="Acid proteases"/>
    <property type="match status" value="1"/>
</dbReference>
<evidence type="ECO:0000256" key="1">
    <source>
        <dbReference type="ARBA" id="ARBA00007447"/>
    </source>
</evidence>
<dbReference type="PRINTS" id="PR00792">
    <property type="entry name" value="PEPSIN"/>
</dbReference>
<comment type="similarity">
    <text evidence="1">Belongs to the peptidase A1 family.</text>
</comment>
<dbReference type="OrthoDB" id="3089at2759"/>
<keyword evidence="6" id="KW-1185">Reference proteome</keyword>
<gene>
    <name evidence="5" type="ORF">GALMADRAFT_243260</name>
</gene>
<dbReference type="InterPro" id="IPR033121">
    <property type="entry name" value="PEPTIDASE_A1"/>
</dbReference>
<dbReference type="PANTHER" id="PTHR47966:SF51">
    <property type="entry name" value="BETA-SITE APP-CLEAVING ENZYME, ISOFORM A-RELATED"/>
    <property type="match status" value="1"/>
</dbReference>
<dbReference type="GO" id="GO:0006508">
    <property type="term" value="P:proteolysis"/>
    <property type="evidence" value="ECO:0007669"/>
    <property type="project" value="InterPro"/>
</dbReference>
<feature type="signal peptide" evidence="3">
    <location>
        <begin position="1"/>
        <end position="16"/>
    </location>
</feature>
<dbReference type="HOGENOM" id="CLU_021426_0_0_1"/>
<dbReference type="GO" id="GO:0004190">
    <property type="term" value="F:aspartic-type endopeptidase activity"/>
    <property type="evidence" value="ECO:0007669"/>
    <property type="project" value="InterPro"/>
</dbReference>
<dbReference type="CDD" id="cd05471">
    <property type="entry name" value="pepsin_like"/>
    <property type="match status" value="1"/>
</dbReference>
<dbReference type="PANTHER" id="PTHR47966">
    <property type="entry name" value="BETA-SITE APP-CLEAVING ENZYME, ISOFORM A-RELATED"/>
    <property type="match status" value="1"/>
</dbReference>
<keyword evidence="3" id="KW-0732">Signal</keyword>
<dbReference type="Proteomes" id="UP000027222">
    <property type="component" value="Unassembled WGS sequence"/>
</dbReference>
<name>A0A067TK05_GALM3</name>
<dbReference type="InterPro" id="IPR034164">
    <property type="entry name" value="Pepsin-like_dom"/>
</dbReference>
<feature type="compositionally biased region" description="Polar residues" evidence="2">
    <location>
        <begin position="527"/>
        <end position="552"/>
    </location>
</feature>
<dbReference type="Pfam" id="PF00026">
    <property type="entry name" value="Asp"/>
    <property type="match status" value="2"/>
</dbReference>
<protein>
    <recommendedName>
        <fullName evidence="4">Peptidase A1 domain-containing protein</fullName>
    </recommendedName>
</protein>
<sequence length="585" mass="61693">MHWFLLLSLLALRASASVIGAIPEQELSLDDMARRYTKRTAGGVHLPIVKRTSTNLERRAASSAIGLGDFVDVSYTVLMTIGGITTSLILDSGSSDLWVLSDACTQGCTGGVPVYPQASFKYSGVDVSLLYGDSRTGTYADGTIGDDTVSLAGISLQSQYFGSMNRTNTSVLETGAAGIFGLGFPINSVIWNNLFVAETPKNNFGKKRDEEATLSKPHSKFGSPFPNLNFRTTTFPTVPGLMGGPTSGPVARQTTSSILYAAFASWSTMGPFLPRLAATSGLSQPMFSVTLQRDTVDVGGLLGQLSIGELPDGITSDKLTWVPLRLYTSVEGGLPAPPNSPAEVYPITWEVMVEGVYLDGELLPQSAISSPNIGLSALIDTGNSLIRGPSDVVSLITSKLGAKGLFPCNQPHTLAFKIGGNMFPVDPRDFATQALQDNVQTCAPNLAATDPPKVGGYQFGWSLGTPFLKGVLSSYYFGNLTYPSRDPPKMGFLSTVPSDAGDRMKAAVAAAAKADNNFPAISEPAPSGTSARAQTDSNGIPQATGTGSMTRTNSGALHLGPLRPAWTSLVAGVLMVSLMFMRTWI</sequence>
<proteinExistence type="inferred from homology"/>
<dbReference type="PROSITE" id="PS51767">
    <property type="entry name" value="PEPTIDASE_A1"/>
    <property type="match status" value="1"/>
</dbReference>
<accession>A0A067TK05</accession>
<feature type="chain" id="PRO_5001649135" description="Peptidase A1 domain-containing protein" evidence="3">
    <location>
        <begin position="17"/>
        <end position="585"/>
    </location>
</feature>
<evidence type="ECO:0000256" key="2">
    <source>
        <dbReference type="SAM" id="MobiDB-lite"/>
    </source>
</evidence>
<feature type="domain" description="Peptidase A1" evidence="4">
    <location>
        <begin position="75"/>
        <end position="493"/>
    </location>
</feature>
<dbReference type="InterPro" id="IPR021109">
    <property type="entry name" value="Peptidase_aspartic_dom_sf"/>
</dbReference>
<evidence type="ECO:0000256" key="3">
    <source>
        <dbReference type="SAM" id="SignalP"/>
    </source>
</evidence>
<evidence type="ECO:0000313" key="6">
    <source>
        <dbReference type="Proteomes" id="UP000027222"/>
    </source>
</evidence>
<evidence type="ECO:0000259" key="4">
    <source>
        <dbReference type="PROSITE" id="PS51767"/>
    </source>
</evidence>
<dbReference type="InterPro" id="IPR001461">
    <property type="entry name" value="Aspartic_peptidase_A1"/>
</dbReference>
<evidence type="ECO:0000313" key="5">
    <source>
        <dbReference type="EMBL" id="KDR79313.1"/>
    </source>
</evidence>
<reference evidence="6" key="1">
    <citation type="journal article" date="2014" name="Proc. Natl. Acad. Sci. U.S.A.">
        <title>Extensive sampling of basidiomycete genomes demonstrates inadequacy of the white-rot/brown-rot paradigm for wood decay fungi.</title>
        <authorList>
            <person name="Riley R."/>
            <person name="Salamov A.A."/>
            <person name="Brown D.W."/>
            <person name="Nagy L.G."/>
            <person name="Floudas D."/>
            <person name="Held B.W."/>
            <person name="Levasseur A."/>
            <person name="Lombard V."/>
            <person name="Morin E."/>
            <person name="Otillar R."/>
            <person name="Lindquist E.A."/>
            <person name="Sun H."/>
            <person name="LaButti K.M."/>
            <person name="Schmutz J."/>
            <person name="Jabbour D."/>
            <person name="Luo H."/>
            <person name="Baker S.E."/>
            <person name="Pisabarro A.G."/>
            <person name="Walton J.D."/>
            <person name="Blanchette R.A."/>
            <person name="Henrissat B."/>
            <person name="Martin F."/>
            <person name="Cullen D."/>
            <person name="Hibbett D.S."/>
            <person name="Grigoriev I.V."/>
        </authorList>
    </citation>
    <scope>NUCLEOTIDE SEQUENCE [LARGE SCALE GENOMIC DNA]</scope>
    <source>
        <strain evidence="6">CBS 339.88</strain>
    </source>
</reference>
<dbReference type="EMBL" id="KL142373">
    <property type="protein sequence ID" value="KDR79313.1"/>
    <property type="molecule type" value="Genomic_DNA"/>
</dbReference>
<organism evidence="5 6">
    <name type="scientific">Galerina marginata (strain CBS 339.88)</name>
    <dbReference type="NCBI Taxonomy" id="685588"/>
    <lineage>
        <taxon>Eukaryota</taxon>
        <taxon>Fungi</taxon>
        <taxon>Dikarya</taxon>
        <taxon>Basidiomycota</taxon>
        <taxon>Agaricomycotina</taxon>
        <taxon>Agaricomycetes</taxon>
        <taxon>Agaricomycetidae</taxon>
        <taxon>Agaricales</taxon>
        <taxon>Agaricineae</taxon>
        <taxon>Strophariaceae</taxon>
        <taxon>Galerina</taxon>
    </lineage>
</organism>
<feature type="region of interest" description="Disordered" evidence="2">
    <location>
        <begin position="518"/>
        <end position="552"/>
    </location>
</feature>
<dbReference type="AlphaFoldDB" id="A0A067TK05"/>